<sequence>MKQSDKDKISALCKEHKAIDYKFIDPKSVVVRYWPRFKCQYGCGAYGKNLCCPPHAPSPDDTKKILDDFSLGLLVHFGGDVRVTKAIASIEREVFLLNYYKAISFGAGPCRLCKECSLTDCKIPKLARPSMEACGIDVYATAHNNDLPIHVLTNKEQSENCYALLLIE</sequence>
<accession>A0A1W1HDI9</accession>
<protein>
    <recommendedName>
        <fullName evidence="3">Metal-binding protein</fullName>
    </recommendedName>
</protein>
<keyword evidence="2" id="KW-1185">Reference proteome</keyword>
<dbReference type="OrthoDB" id="5420534at2"/>
<name>A0A1W1HDI9_9BACT</name>
<dbReference type="Pfam" id="PF10050">
    <property type="entry name" value="DUF2284"/>
    <property type="match status" value="1"/>
</dbReference>
<dbReference type="EMBL" id="FWEV01000148">
    <property type="protein sequence ID" value="SLM30557.1"/>
    <property type="molecule type" value="Genomic_DNA"/>
</dbReference>
<dbReference type="STRING" id="1246637.MTBBW1_2310005"/>
<evidence type="ECO:0000313" key="1">
    <source>
        <dbReference type="EMBL" id="SLM30557.1"/>
    </source>
</evidence>
<evidence type="ECO:0008006" key="3">
    <source>
        <dbReference type="Google" id="ProtNLM"/>
    </source>
</evidence>
<reference evidence="1 2" key="1">
    <citation type="submission" date="2017-03" db="EMBL/GenBank/DDBJ databases">
        <authorList>
            <person name="Afonso C.L."/>
            <person name="Miller P.J."/>
            <person name="Scott M.A."/>
            <person name="Spackman E."/>
            <person name="Goraichik I."/>
            <person name="Dimitrov K.M."/>
            <person name="Suarez D.L."/>
            <person name="Swayne D.E."/>
        </authorList>
    </citation>
    <scope>NUCLEOTIDE SEQUENCE [LARGE SCALE GENOMIC DNA]</scope>
    <source>
        <strain evidence="1">PRJEB14757</strain>
    </source>
</reference>
<proteinExistence type="predicted"/>
<dbReference type="RefSeq" id="WP_080808721.1">
    <property type="nucleotide sequence ID" value="NZ_LT828562.1"/>
</dbReference>
<dbReference type="InterPro" id="IPR019271">
    <property type="entry name" value="DUF2284_metal-binding"/>
</dbReference>
<dbReference type="Proteomes" id="UP000191931">
    <property type="component" value="Unassembled WGS sequence"/>
</dbReference>
<gene>
    <name evidence="1" type="ORF">MTBBW1_2310005</name>
</gene>
<evidence type="ECO:0000313" key="2">
    <source>
        <dbReference type="Proteomes" id="UP000191931"/>
    </source>
</evidence>
<organism evidence="1 2">
    <name type="scientific">Desulfamplus magnetovallimortis</name>
    <dbReference type="NCBI Taxonomy" id="1246637"/>
    <lineage>
        <taxon>Bacteria</taxon>
        <taxon>Pseudomonadati</taxon>
        <taxon>Thermodesulfobacteriota</taxon>
        <taxon>Desulfobacteria</taxon>
        <taxon>Desulfobacterales</taxon>
        <taxon>Desulfobacteraceae</taxon>
        <taxon>Desulfamplus</taxon>
    </lineage>
</organism>
<dbReference type="AlphaFoldDB" id="A0A1W1HDI9"/>